<organism evidence="1 2">
    <name type="scientific">Catharanthus roseus</name>
    <name type="common">Madagascar periwinkle</name>
    <name type="synonym">Vinca rosea</name>
    <dbReference type="NCBI Taxonomy" id="4058"/>
    <lineage>
        <taxon>Eukaryota</taxon>
        <taxon>Viridiplantae</taxon>
        <taxon>Streptophyta</taxon>
        <taxon>Embryophyta</taxon>
        <taxon>Tracheophyta</taxon>
        <taxon>Spermatophyta</taxon>
        <taxon>Magnoliopsida</taxon>
        <taxon>eudicotyledons</taxon>
        <taxon>Gunneridae</taxon>
        <taxon>Pentapetalae</taxon>
        <taxon>asterids</taxon>
        <taxon>lamiids</taxon>
        <taxon>Gentianales</taxon>
        <taxon>Apocynaceae</taxon>
        <taxon>Rauvolfioideae</taxon>
        <taxon>Vinceae</taxon>
        <taxon>Catharanthinae</taxon>
        <taxon>Catharanthus</taxon>
    </lineage>
</organism>
<accession>A0ACC0C760</accession>
<evidence type="ECO:0000313" key="1">
    <source>
        <dbReference type="EMBL" id="KAI5680730.1"/>
    </source>
</evidence>
<comment type="caution">
    <text evidence="1">The sequence shown here is derived from an EMBL/GenBank/DDBJ whole genome shotgun (WGS) entry which is preliminary data.</text>
</comment>
<sequence length="156" mass="17441">MFEPAVTPGAKLCKSYIQRFVMLGHKTEHKLIDLLILLDMMTAEVRWTPYIFDEITDVCVSTWHGMIAYFDCVESYMPDRVIIQFGGIVAGGTISSAYVYMDQCPCSTTISVHRRLHALVSLPHSSKNSESGKAPLRRTIADDNSHYTANSSGYIS</sequence>
<gene>
    <name evidence="1" type="ORF">M9H77_01957</name>
</gene>
<dbReference type="Proteomes" id="UP001060085">
    <property type="component" value="Linkage Group LG01"/>
</dbReference>
<keyword evidence="2" id="KW-1185">Reference proteome</keyword>
<name>A0ACC0C760_CATRO</name>
<evidence type="ECO:0000313" key="2">
    <source>
        <dbReference type="Proteomes" id="UP001060085"/>
    </source>
</evidence>
<reference evidence="2" key="1">
    <citation type="journal article" date="2023" name="Nat. Plants">
        <title>Single-cell RNA sequencing provides a high-resolution roadmap for understanding the multicellular compartmentation of specialized metabolism.</title>
        <authorList>
            <person name="Sun S."/>
            <person name="Shen X."/>
            <person name="Li Y."/>
            <person name="Li Y."/>
            <person name="Wang S."/>
            <person name="Li R."/>
            <person name="Zhang H."/>
            <person name="Shen G."/>
            <person name="Guo B."/>
            <person name="Wei J."/>
            <person name="Xu J."/>
            <person name="St-Pierre B."/>
            <person name="Chen S."/>
            <person name="Sun C."/>
        </authorList>
    </citation>
    <scope>NUCLEOTIDE SEQUENCE [LARGE SCALE GENOMIC DNA]</scope>
</reference>
<protein>
    <submittedName>
        <fullName evidence="1">Uncharacterized protein</fullName>
    </submittedName>
</protein>
<proteinExistence type="predicted"/>
<dbReference type="EMBL" id="CM044701">
    <property type="protein sequence ID" value="KAI5680730.1"/>
    <property type="molecule type" value="Genomic_DNA"/>
</dbReference>